<evidence type="ECO:0000256" key="4">
    <source>
        <dbReference type="SAM" id="MobiDB-lite"/>
    </source>
</evidence>
<feature type="region of interest" description="Disordered" evidence="4">
    <location>
        <begin position="1"/>
        <end position="25"/>
    </location>
</feature>
<accession>A0A480B1E7</accession>
<feature type="coiled-coil region" evidence="3">
    <location>
        <begin position="128"/>
        <end position="155"/>
    </location>
</feature>
<protein>
    <recommendedName>
        <fullName evidence="1">diguanylate cyclase</fullName>
        <ecNumber evidence="1">2.7.7.65</ecNumber>
    </recommendedName>
</protein>
<evidence type="ECO:0000259" key="5">
    <source>
        <dbReference type="PROSITE" id="PS50887"/>
    </source>
</evidence>
<dbReference type="InterPro" id="IPR050469">
    <property type="entry name" value="Diguanylate_Cyclase"/>
</dbReference>
<evidence type="ECO:0000256" key="3">
    <source>
        <dbReference type="SAM" id="Coils"/>
    </source>
</evidence>
<evidence type="ECO:0000313" key="6">
    <source>
        <dbReference type="EMBL" id="GCL64898.1"/>
    </source>
</evidence>
<comment type="caution">
    <text evidence="6">The sequence shown here is derived from an EMBL/GenBank/DDBJ whole genome shotgun (WGS) entry which is preliminary data.</text>
</comment>
<dbReference type="AlphaFoldDB" id="A0A480B1E7"/>
<keyword evidence="3" id="KW-0175">Coiled coil</keyword>
<comment type="catalytic activity">
    <reaction evidence="2">
        <text>2 GTP = 3',3'-c-di-GMP + 2 diphosphate</text>
        <dbReference type="Rhea" id="RHEA:24898"/>
        <dbReference type="ChEBI" id="CHEBI:33019"/>
        <dbReference type="ChEBI" id="CHEBI:37565"/>
        <dbReference type="ChEBI" id="CHEBI:58805"/>
        <dbReference type="EC" id="2.7.7.65"/>
    </reaction>
</comment>
<dbReference type="OrthoDB" id="9813903at2"/>
<sequence>MDADRPAPAQLAKGALRRLAMSKREPTPANFARAYAEEAGEPVPAEGLLPPRARAQVERLVARASDDTTLRTELTAALMEARYDDLQRALDRGAGAAASQGAAWAQLIDRLARGLERGARHWTGARKKDSLQRVLDGSRSDAQRLQQRLKQLVSAWENDQPDDDVDVDATDAAALPATEPLPPAAVSAAAAQIAEPAAASTDAHPRIVDNLRTTVCAGLPPGEPRAVELADELSALAARVAREGATPLLADAVADVCHRVQRLFGLRHELVDELLALCRSLTEGMADLAEDRRWAEGQAEGLRQRLQGAAGARAVRAARELLDDTRAAQRSLQAERALARDALKDMVRQVLAELGELGTATGRFSDKVAGYAQAIEAADSLDSLAAAVREMLDESRTVHDLVAGARDRLAAEHARASALEAQVLGLEAELRRLSDEVSTDALTQVANRRGLAQAFEVETARVLREGPAQAPLAVGLIDIDNFKKLNDSLGHAAGDVALQSLAARVKEWLRPVDHIARFGGEEFVLLLPGTPVDEAQQVLTRLQRRLSASLFMHEGKEVFVTFSAGVTAWRPGETVDTALARADEGLYEAKRTGKNRSCIA</sequence>
<dbReference type="SMART" id="SM00267">
    <property type="entry name" value="GGDEF"/>
    <property type="match status" value="1"/>
</dbReference>
<evidence type="ECO:0000256" key="1">
    <source>
        <dbReference type="ARBA" id="ARBA00012528"/>
    </source>
</evidence>
<name>A0A480B1E7_9BURK</name>
<dbReference type="PROSITE" id="PS50887">
    <property type="entry name" value="GGDEF"/>
    <property type="match status" value="1"/>
</dbReference>
<dbReference type="Gene3D" id="3.30.70.270">
    <property type="match status" value="1"/>
</dbReference>
<reference evidence="7" key="1">
    <citation type="submission" date="2019-03" db="EMBL/GenBank/DDBJ databases">
        <title>Aquabacterium pictum sp.nov., the first bacteriochlorophyll a-containing freshwater bacterium in the genus Aquabacterium of the class Betaproteobacteria.</title>
        <authorList>
            <person name="Hirose S."/>
            <person name="Tank M."/>
            <person name="Hara E."/>
            <person name="Tamaki H."/>
            <person name="Takaichi S."/>
            <person name="Haruta S."/>
            <person name="Hanada S."/>
        </authorList>
    </citation>
    <scope>NUCLEOTIDE SEQUENCE [LARGE SCALE GENOMIC DNA]</scope>
    <source>
        <strain evidence="7">W35</strain>
    </source>
</reference>
<dbReference type="FunFam" id="3.30.70.270:FF:000001">
    <property type="entry name" value="Diguanylate cyclase domain protein"/>
    <property type="match status" value="1"/>
</dbReference>
<dbReference type="NCBIfam" id="TIGR00254">
    <property type="entry name" value="GGDEF"/>
    <property type="match status" value="1"/>
</dbReference>
<dbReference type="InterPro" id="IPR000160">
    <property type="entry name" value="GGDEF_dom"/>
</dbReference>
<dbReference type="RefSeq" id="WP_137734622.1">
    <property type="nucleotide sequence ID" value="NZ_BJCL01000012.1"/>
</dbReference>
<dbReference type="SUPFAM" id="SSF55073">
    <property type="entry name" value="Nucleotide cyclase"/>
    <property type="match status" value="1"/>
</dbReference>
<dbReference type="Pfam" id="PF00990">
    <property type="entry name" value="GGDEF"/>
    <property type="match status" value="1"/>
</dbReference>
<keyword evidence="7" id="KW-1185">Reference proteome</keyword>
<evidence type="ECO:0000256" key="2">
    <source>
        <dbReference type="ARBA" id="ARBA00034247"/>
    </source>
</evidence>
<dbReference type="InterPro" id="IPR029787">
    <property type="entry name" value="Nucleotide_cyclase"/>
</dbReference>
<dbReference type="EMBL" id="BJCL01000012">
    <property type="protein sequence ID" value="GCL64898.1"/>
    <property type="molecule type" value="Genomic_DNA"/>
</dbReference>
<dbReference type="GO" id="GO:0052621">
    <property type="term" value="F:diguanylate cyclase activity"/>
    <property type="evidence" value="ECO:0007669"/>
    <property type="project" value="UniProtKB-EC"/>
</dbReference>
<evidence type="ECO:0000313" key="7">
    <source>
        <dbReference type="Proteomes" id="UP000301751"/>
    </source>
</evidence>
<dbReference type="InterPro" id="IPR043128">
    <property type="entry name" value="Rev_trsase/Diguanyl_cyclase"/>
</dbReference>
<proteinExistence type="predicted"/>
<dbReference type="PANTHER" id="PTHR45138">
    <property type="entry name" value="REGULATORY COMPONENTS OF SENSORY TRANSDUCTION SYSTEM"/>
    <property type="match status" value="1"/>
</dbReference>
<feature type="domain" description="GGDEF" evidence="5">
    <location>
        <begin position="470"/>
        <end position="600"/>
    </location>
</feature>
<gene>
    <name evidence="6" type="ORF">AQPW35_39790</name>
</gene>
<dbReference type="EC" id="2.7.7.65" evidence="1"/>
<dbReference type="PANTHER" id="PTHR45138:SF9">
    <property type="entry name" value="DIGUANYLATE CYCLASE DGCM-RELATED"/>
    <property type="match status" value="1"/>
</dbReference>
<organism evidence="6 7">
    <name type="scientific">Pseudaquabacterium pictum</name>
    <dbReference type="NCBI Taxonomy" id="2315236"/>
    <lineage>
        <taxon>Bacteria</taxon>
        <taxon>Pseudomonadati</taxon>
        <taxon>Pseudomonadota</taxon>
        <taxon>Betaproteobacteria</taxon>
        <taxon>Burkholderiales</taxon>
        <taxon>Sphaerotilaceae</taxon>
        <taxon>Pseudaquabacterium</taxon>
    </lineage>
</organism>
<dbReference type="CDD" id="cd01949">
    <property type="entry name" value="GGDEF"/>
    <property type="match status" value="1"/>
</dbReference>
<dbReference type="Proteomes" id="UP000301751">
    <property type="component" value="Unassembled WGS sequence"/>
</dbReference>